<dbReference type="InterPro" id="IPR001268">
    <property type="entry name" value="NADH_UbQ_OxRdtase_30kDa_su"/>
</dbReference>
<dbReference type="GO" id="GO:0048038">
    <property type="term" value="F:quinone binding"/>
    <property type="evidence" value="ECO:0007669"/>
    <property type="project" value="InterPro"/>
</dbReference>
<evidence type="ECO:0000313" key="5">
    <source>
        <dbReference type="EMBL" id="HGF33666.1"/>
    </source>
</evidence>
<dbReference type="AlphaFoldDB" id="A0A7C3Z0I2"/>
<dbReference type="SUPFAM" id="SSF56762">
    <property type="entry name" value="HydB/Nqo4-like"/>
    <property type="match status" value="1"/>
</dbReference>
<accession>A0A7C3Z0I2</accession>
<sequence>MRRNPARLLDLSETIAKRWHWQLNVSCNAEVSQCFVECDRHNLLELCQWLIHEMKYNFASLIVEETGKNWLLRYIFYGEPGSEQVHLCLSLNKSENTVPSISRIIHAADWHEREARDLFGLVFEGHPRLVNLVLHEEWPEGVHPLRKDFDAGQPYPHRRVDPSWQPHSFVQAPGAFMMPVGPIYSDVAESAFFLLESVGEDVIRTNPRFFYKFRGVEKVAEGQSVEQVLLLAERFSGTSAFAHSLAFCQAVETICEIEVPPRARALRVVYAELERFRHHLAAIAGICNSTALAVATSQAGILEEEALRLSCAITGHRYLFGLNLPGGVSLDLSGRQCDFLSQAVQDLFQKLEKLFNLLRYSSSFLDRVEEVGIITKEKARSYGLVGPIARASGIVRDLRQVSPYAAYDEVSFEVPREDEGDGYARLRVLFQEAEQSMRILRALLPSLPKGKVTSGEVIIKPGAALGWTEAPRGATWHWVRIDEQGRVARYHLTTPSFVNWHGFHLAAEEFAYQDFPIIMATFGLSNAECDR</sequence>
<dbReference type="Gene3D" id="3.30.460.80">
    <property type="entry name" value="NADH:ubiquinone oxidoreductase, 30kDa subunit"/>
    <property type="match status" value="1"/>
</dbReference>
<protein>
    <submittedName>
        <fullName evidence="5">Uncharacterized protein</fullName>
    </submittedName>
</protein>
<dbReference type="EMBL" id="DTMF01000125">
    <property type="protein sequence ID" value="HGF33666.1"/>
    <property type="molecule type" value="Genomic_DNA"/>
</dbReference>
<keyword evidence="1" id="KW-0560">Oxidoreductase</keyword>
<dbReference type="SUPFAM" id="SSF143243">
    <property type="entry name" value="Nqo5-like"/>
    <property type="match status" value="1"/>
</dbReference>
<evidence type="ECO:0000259" key="4">
    <source>
        <dbReference type="Pfam" id="PF00346"/>
    </source>
</evidence>
<dbReference type="Pfam" id="PF00329">
    <property type="entry name" value="Complex1_30kDa"/>
    <property type="match status" value="1"/>
</dbReference>
<proteinExistence type="predicted"/>
<organism evidence="5">
    <name type="scientific">Desulfobacca acetoxidans</name>
    <dbReference type="NCBI Taxonomy" id="60893"/>
    <lineage>
        <taxon>Bacteria</taxon>
        <taxon>Pseudomonadati</taxon>
        <taxon>Thermodesulfobacteriota</taxon>
        <taxon>Desulfobaccia</taxon>
        <taxon>Desulfobaccales</taxon>
        <taxon>Desulfobaccaceae</taxon>
        <taxon>Desulfobacca</taxon>
    </lineage>
</organism>
<evidence type="ECO:0000256" key="1">
    <source>
        <dbReference type="ARBA" id="ARBA00023002"/>
    </source>
</evidence>
<name>A0A7C3Z0I2_9BACT</name>
<keyword evidence="2" id="KW-0520">NAD</keyword>
<dbReference type="Pfam" id="PF00346">
    <property type="entry name" value="Complex1_49kDa"/>
    <property type="match status" value="2"/>
</dbReference>
<dbReference type="InterPro" id="IPR029014">
    <property type="entry name" value="NiFe-Hase_large"/>
</dbReference>
<gene>
    <name evidence="5" type="ORF">ENW96_04650</name>
</gene>
<dbReference type="InterPro" id="IPR001135">
    <property type="entry name" value="NADH_Q_OxRdtase_suD"/>
</dbReference>
<dbReference type="GO" id="GO:0008137">
    <property type="term" value="F:NADH dehydrogenase (ubiquinone) activity"/>
    <property type="evidence" value="ECO:0007669"/>
    <property type="project" value="InterPro"/>
</dbReference>
<dbReference type="PANTHER" id="PTHR43485:SF1">
    <property type="entry name" value="FORMATE HYDROGENLYASE SUBUNIT 5-RELATED"/>
    <property type="match status" value="1"/>
</dbReference>
<feature type="domain" description="NADH:ubiquinone oxidoreductase 30kDa subunit" evidence="3">
    <location>
        <begin position="36"/>
        <end position="153"/>
    </location>
</feature>
<dbReference type="PANTHER" id="PTHR43485">
    <property type="entry name" value="HYDROGENASE-4 COMPONENT G"/>
    <property type="match status" value="1"/>
</dbReference>
<dbReference type="GO" id="GO:0016651">
    <property type="term" value="F:oxidoreductase activity, acting on NAD(P)H"/>
    <property type="evidence" value="ECO:0007669"/>
    <property type="project" value="InterPro"/>
</dbReference>
<feature type="domain" description="NADH-quinone oxidoreductase subunit D" evidence="4">
    <location>
        <begin position="457"/>
        <end position="531"/>
    </location>
</feature>
<feature type="domain" description="NADH-quinone oxidoreductase subunit D" evidence="4">
    <location>
        <begin position="304"/>
        <end position="454"/>
    </location>
</feature>
<evidence type="ECO:0000256" key="2">
    <source>
        <dbReference type="ARBA" id="ARBA00023027"/>
    </source>
</evidence>
<dbReference type="Gene3D" id="1.10.645.10">
    <property type="entry name" value="Cytochrome-c3 Hydrogenase, chain B"/>
    <property type="match status" value="1"/>
</dbReference>
<dbReference type="InterPro" id="IPR037232">
    <property type="entry name" value="NADH_quin_OxRdtase_su_C/D-like"/>
</dbReference>
<dbReference type="InterPro" id="IPR052197">
    <property type="entry name" value="ComplexI_49kDa-like"/>
</dbReference>
<reference evidence="5" key="1">
    <citation type="journal article" date="2020" name="mSystems">
        <title>Genome- and Community-Level Interaction Insights into Carbon Utilization and Element Cycling Functions of Hydrothermarchaeota in Hydrothermal Sediment.</title>
        <authorList>
            <person name="Zhou Z."/>
            <person name="Liu Y."/>
            <person name="Xu W."/>
            <person name="Pan J."/>
            <person name="Luo Z.H."/>
            <person name="Li M."/>
        </authorList>
    </citation>
    <scope>NUCLEOTIDE SEQUENCE [LARGE SCALE GENOMIC DNA]</scope>
    <source>
        <strain evidence="5">SpSt-897</strain>
    </source>
</reference>
<comment type="caution">
    <text evidence="5">The sequence shown here is derived from an EMBL/GenBank/DDBJ whole genome shotgun (WGS) entry which is preliminary data.</text>
</comment>
<evidence type="ECO:0000259" key="3">
    <source>
        <dbReference type="Pfam" id="PF00329"/>
    </source>
</evidence>
<dbReference type="GO" id="GO:0051287">
    <property type="term" value="F:NAD binding"/>
    <property type="evidence" value="ECO:0007669"/>
    <property type="project" value="InterPro"/>
</dbReference>